<evidence type="ECO:0000313" key="2">
    <source>
        <dbReference type="Proteomes" id="UP000238479"/>
    </source>
</evidence>
<evidence type="ECO:0000313" key="1">
    <source>
        <dbReference type="EMBL" id="PRQ19467.1"/>
    </source>
</evidence>
<reference evidence="1 2" key="1">
    <citation type="journal article" date="2018" name="Nat. Genet.">
        <title>The Rosa genome provides new insights in the design of modern roses.</title>
        <authorList>
            <person name="Bendahmane M."/>
        </authorList>
    </citation>
    <scope>NUCLEOTIDE SEQUENCE [LARGE SCALE GENOMIC DNA]</scope>
    <source>
        <strain evidence="2">cv. Old Blush</strain>
    </source>
</reference>
<gene>
    <name evidence="1" type="ORF">RchiOBHm_Chr7g0217531</name>
</gene>
<name>A0A2P6PC13_ROSCH</name>
<keyword evidence="2" id="KW-1185">Reference proteome</keyword>
<organism evidence="1 2">
    <name type="scientific">Rosa chinensis</name>
    <name type="common">China rose</name>
    <dbReference type="NCBI Taxonomy" id="74649"/>
    <lineage>
        <taxon>Eukaryota</taxon>
        <taxon>Viridiplantae</taxon>
        <taxon>Streptophyta</taxon>
        <taxon>Embryophyta</taxon>
        <taxon>Tracheophyta</taxon>
        <taxon>Spermatophyta</taxon>
        <taxon>Magnoliopsida</taxon>
        <taxon>eudicotyledons</taxon>
        <taxon>Gunneridae</taxon>
        <taxon>Pentapetalae</taxon>
        <taxon>rosids</taxon>
        <taxon>fabids</taxon>
        <taxon>Rosales</taxon>
        <taxon>Rosaceae</taxon>
        <taxon>Rosoideae</taxon>
        <taxon>Rosoideae incertae sedis</taxon>
        <taxon>Rosa</taxon>
    </lineage>
</organism>
<dbReference type="EMBL" id="PDCK01000045">
    <property type="protein sequence ID" value="PRQ19467.1"/>
    <property type="molecule type" value="Genomic_DNA"/>
</dbReference>
<sequence>MMKAGGTWNKIKHVKRAGENWAGVDCFRNMIRSKVGYESVALVIILSAIVGTNNLEVGKQIHGAALGVKGFS</sequence>
<dbReference type="Gramene" id="PRQ19467">
    <property type="protein sequence ID" value="PRQ19467"/>
    <property type="gene ID" value="RchiOBHm_Chr7g0217531"/>
</dbReference>
<proteinExistence type="predicted"/>
<dbReference type="AlphaFoldDB" id="A0A2P6PC13"/>
<dbReference type="Proteomes" id="UP000238479">
    <property type="component" value="Chromosome 7"/>
</dbReference>
<protein>
    <submittedName>
        <fullName evidence="1">Uncharacterized protein</fullName>
    </submittedName>
</protein>
<accession>A0A2P6PC13</accession>
<comment type="caution">
    <text evidence="1">The sequence shown here is derived from an EMBL/GenBank/DDBJ whole genome shotgun (WGS) entry which is preliminary data.</text>
</comment>